<dbReference type="Proteomes" id="UP000245464">
    <property type="component" value="Chromosome 1"/>
</dbReference>
<feature type="compositionally biased region" description="Basic and acidic residues" evidence="1">
    <location>
        <begin position="163"/>
        <end position="178"/>
    </location>
</feature>
<dbReference type="Proteomes" id="UP000249757">
    <property type="component" value="Unassembled WGS sequence"/>
</dbReference>
<evidence type="ECO:0000313" key="3">
    <source>
        <dbReference type="EMBL" id="KAI1513690.1"/>
    </source>
</evidence>
<sequence length="396" mass="44334">MPIKPGDLVSNPPGPKPNMVWDGRRMRVLWEKRHGNGDPSNNLIPHTKITVRGHPTWKLYDGDVPIPIIRGKNEPPHYVYLDDRACYTTYASNAYTTKELQTYWPFDFDRFGNIVIKRPNRGRPAHTDDPCTAYATGPMRGTIEKYEFCGASELLREYNVVPRSKEKKERPKAPESRFSDQISLSGTIPDLSKLLSTPGLTTPKAPPALVMSKAIRKPAPLPKATLPTNVRPIFPPPLKRESGSPTSNTRVKLEDDTPIQYVTNPFEGTPKPLDKPARAVRTSPHFNIPTSNTRIKCEDSATTPYITRPLPSISEPLNLSTRTIQTSPHSNIPSAPATFRKRPLHGSLANFYPKRAVNDAFPVEPRVARRGFFAESFAVDVAEAKRVRVKEEDSDT</sequence>
<reference evidence="3" key="2">
    <citation type="submission" date="2021-05" db="EMBL/GenBank/DDBJ databases">
        <authorList>
            <person name="Moolhuijzen P.M."/>
            <person name="Moffat C.S."/>
        </authorList>
    </citation>
    <scope>NUCLEOTIDE SEQUENCE</scope>
    <source>
        <strain evidence="3">86-124</strain>
    </source>
</reference>
<reference evidence="2 4" key="1">
    <citation type="journal article" date="2018" name="BMC Genomics">
        <title>Comparative genomics of the wheat fungal pathogen Pyrenophora tritici-repentis reveals chromosomal variations and genome plasticity.</title>
        <authorList>
            <person name="Moolhuijzen P."/>
            <person name="See P.T."/>
            <person name="Hane J.K."/>
            <person name="Shi G."/>
            <person name="Liu Z."/>
            <person name="Oliver R.P."/>
            <person name="Moffat C.S."/>
        </authorList>
    </citation>
    <scope>NUCLEOTIDE SEQUENCE [LARGE SCALE GENOMIC DNA]</scope>
    <source>
        <strain evidence="2">M4</strain>
    </source>
</reference>
<evidence type="ECO:0000313" key="5">
    <source>
        <dbReference type="Proteomes" id="UP000249757"/>
    </source>
</evidence>
<reference evidence="3" key="3">
    <citation type="journal article" date="2022" name="bioRxiv">
        <title>A global pangenome for the wheat fungal pathogen Pyrenophora tritici-repentis and prediction of effector protein structural homology.</title>
        <authorList>
            <person name="Moolhuijzen P."/>
            <person name="See P.T."/>
            <person name="Shi G."/>
            <person name="Powell H.R."/>
            <person name="Cockram J."/>
            <person name="Jorgensen L.N."/>
            <person name="Benslimane H."/>
            <person name="Strelkov S.E."/>
            <person name="Turner J."/>
            <person name="Liu Z."/>
            <person name="Moffat C.S."/>
        </authorList>
    </citation>
    <scope>NUCLEOTIDE SEQUENCE</scope>
    <source>
        <strain evidence="3">86-124</strain>
    </source>
</reference>
<reference evidence="5" key="4">
    <citation type="journal article" date="2022" name="Microb. Genom.">
        <title>A global pangenome for the wheat fungal pathogen Pyrenophora tritici-repentis and prediction of effector protein structural homology.</title>
        <authorList>
            <person name="Moolhuijzen P.M."/>
            <person name="See P.T."/>
            <person name="Shi G."/>
            <person name="Powell H.R."/>
            <person name="Cockram J."/>
            <person name="Jorgensen L.N."/>
            <person name="Benslimane H."/>
            <person name="Strelkov S.E."/>
            <person name="Turner J."/>
            <person name="Liu Z."/>
            <person name="Moffat C.S."/>
        </authorList>
    </citation>
    <scope>NUCLEOTIDE SEQUENCE [LARGE SCALE GENOMIC DNA]</scope>
</reference>
<protein>
    <submittedName>
        <fullName evidence="2">Herpes-BLLF1 domain containing protein</fullName>
    </submittedName>
</protein>
<evidence type="ECO:0000313" key="4">
    <source>
        <dbReference type="Proteomes" id="UP000245464"/>
    </source>
</evidence>
<evidence type="ECO:0000313" key="2">
    <source>
        <dbReference type="EMBL" id="KAF7577754.1"/>
    </source>
</evidence>
<dbReference type="OrthoDB" id="3650389at2759"/>
<feature type="region of interest" description="Disordered" evidence="1">
    <location>
        <begin position="163"/>
        <end position="182"/>
    </location>
</feature>
<proteinExistence type="predicted"/>
<keyword evidence="5" id="KW-1185">Reference proteome</keyword>
<dbReference type="AlphaFoldDB" id="A0A2W1ERM0"/>
<dbReference type="EMBL" id="NRDI02000009">
    <property type="protein sequence ID" value="KAI1513690.1"/>
    <property type="molecule type" value="Genomic_DNA"/>
</dbReference>
<evidence type="ECO:0000256" key="1">
    <source>
        <dbReference type="SAM" id="MobiDB-lite"/>
    </source>
</evidence>
<organism evidence="3 5">
    <name type="scientific">Pyrenophora tritici-repentis</name>
    <dbReference type="NCBI Taxonomy" id="45151"/>
    <lineage>
        <taxon>Eukaryota</taxon>
        <taxon>Fungi</taxon>
        <taxon>Dikarya</taxon>
        <taxon>Ascomycota</taxon>
        <taxon>Pezizomycotina</taxon>
        <taxon>Dothideomycetes</taxon>
        <taxon>Pleosporomycetidae</taxon>
        <taxon>Pleosporales</taxon>
        <taxon>Pleosporineae</taxon>
        <taxon>Pleosporaceae</taxon>
        <taxon>Pyrenophora</taxon>
    </lineage>
</organism>
<name>A0A2W1ERM0_9PLEO</name>
<dbReference type="EMBL" id="NQIK02000001">
    <property type="protein sequence ID" value="KAF7577754.1"/>
    <property type="molecule type" value="Genomic_DNA"/>
</dbReference>
<feature type="region of interest" description="Disordered" evidence="1">
    <location>
        <begin position="220"/>
        <end position="251"/>
    </location>
</feature>
<comment type="caution">
    <text evidence="3">The sequence shown here is derived from an EMBL/GenBank/DDBJ whole genome shotgun (WGS) entry which is preliminary data.</text>
</comment>
<accession>A0A2W1ERM0</accession>
<gene>
    <name evidence="3" type="ORF">Ptr86124_007592</name>
    <name evidence="2" type="ORF">PtrM4_019940</name>
</gene>